<gene>
    <name evidence="1" type="ORF">Taro_024045</name>
</gene>
<evidence type="ECO:0000313" key="1">
    <source>
        <dbReference type="EMBL" id="MQL91430.1"/>
    </source>
</evidence>
<keyword evidence="2" id="KW-1185">Reference proteome</keyword>
<dbReference type="EMBL" id="NMUH01001338">
    <property type="protein sequence ID" value="MQL91430.1"/>
    <property type="molecule type" value="Genomic_DNA"/>
</dbReference>
<accession>A0A843VCJ9</accession>
<protein>
    <submittedName>
        <fullName evidence="1">Uncharacterized protein</fullName>
    </submittedName>
</protein>
<name>A0A843VCJ9_COLES</name>
<evidence type="ECO:0000313" key="2">
    <source>
        <dbReference type="Proteomes" id="UP000652761"/>
    </source>
</evidence>
<organism evidence="1 2">
    <name type="scientific">Colocasia esculenta</name>
    <name type="common">Wild taro</name>
    <name type="synonym">Arum esculentum</name>
    <dbReference type="NCBI Taxonomy" id="4460"/>
    <lineage>
        <taxon>Eukaryota</taxon>
        <taxon>Viridiplantae</taxon>
        <taxon>Streptophyta</taxon>
        <taxon>Embryophyta</taxon>
        <taxon>Tracheophyta</taxon>
        <taxon>Spermatophyta</taxon>
        <taxon>Magnoliopsida</taxon>
        <taxon>Liliopsida</taxon>
        <taxon>Araceae</taxon>
        <taxon>Aroideae</taxon>
        <taxon>Colocasieae</taxon>
        <taxon>Colocasia</taxon>
    </lineage>
</organism>
<reference evidence="1" key="1">
    <citation type="submission" date="2017-07" db="EMBL/GenBank/DDBJ databases">
        <title>Taro Niue Genome Assembly and Annotation.</title>
        <authorList>
            <person name="Atibalentja N."/>
            <person name="Keating K."/>
            <person name="Fields C.J."/>
        </authorList>
    </citation>
    <scope>NUCLEOTIDE SEQUENCE</scope>
    <source>
        <strain evidence="1">Niue_2</strain>
        <tissue evidence="1">Leaf</tissue>
    </source>
</reference>
<dbReference type="AlphaFoldDB" id="A0A843VCJ9"/>
<dbReference type="Proteomes" id="UP000652761">
    <property type="component" value="Unassembled WGS sequence"/>
</dbReference>
<sequence length="152" mass="17287">MCTACRALGNHAGVSRLKATAEYIAFRSRLRRASQQSSWKLCSARGFLLWNFWAIRLVRARFDEFPPRARYVERRKRRAGIVLRILHEVERQLDLLSMAARLRGSPVWFVRFLGSFPTEPVTREAHPYLLPGEGDQEILHPSSSGGSAPPAV</sequence>
<proteinExistence type="predicted"/>
<comment type="caution">
    <text evidence="1">The sequence shown here is derived from an EMBL/GenBank/DDBJ whole genome shotgun (WGS) entry which is preliminary data.</text>
</comment>